<protein>
    <submittedName>
        <fullName evidence="2">Uncharacterized protein LOC110412835 isoform X1</fullName>
    </submittedName>
</protein>
<evidence type="ECO:0000313" key="2">
    <source>
        <dbReference type="RefSeq" id="XP_021279143.1"/>
    </source>
</evidence>
<reference evidence="2" key="1">
    <citation type="submission" date="2025-08" db="UniProtKB">
        <authorList>
            <consortium name="RefSeq"/>
        </authorList>
    </citation>
    <scope>IDENTIFICATION</scope>
    <source>
        <tissue evidence="2">Leaf</tissue>
    </source>
</reference>
<sequence>MSSKKYSLSAPCIIVLSTFFSQKTLIPQQDKEIWDREAGAFSRYLEVTNPERFFSKKGDSSSTQLWLYCVLSYIQICFSGFSACSRSDSPSLSKITHKLLPYHCCTIGKEELSIPLI</sequence>
<name>A0A6J0ZWS2_9ROSI</name>
<dbReference type="RefSeq" id="XP_021279143.1">
    <property type="nucleotide sequence ID" value="XM_021423468.1"/>
</dbReference>
<organism evidence="1 2">
    <name type="scientific">Herrania umbratica</name>
    <dbReference type="NCBI Taxonomy" id="108875"/>
    <lineage>
        <taxon>Eukaryota</taxon>
        <taxon>Viridiplantae</taxon>
        <taxon>Streptophyta</taxon>
        <taxon>Embryophyta</taxon>
        <taxon>Tracheophyta</taxon>
        <taxon>Spermatophyta</taxon>
        <taxon>Magnoliopsida</taxon>
        <taxon>eudicotyledons</taxon>
        <taxon>Gunneridae</taxon>
        <taxon>Pentapetalae</taxon>
        <taxon>rosids</taxon>
        <taxon>malvids</taxon>
        <taxon>Malvales</taxon>
        <taxon>Malvaceae</taxon>
        <taxon>Byttnerioideae</taxon>
        <taxon>Herrania</taxon>
    </lineage>
</organism>
<gene>
    <name evidence="2" type="primary">LOC110412835</name>
</gene>
<accession>A0A6J0ZWS2</accession>
<keyword evidence="1" id="KW-1185">Reference proteome</keyword>
<dbReference type="GeneID" id="110412835"/>
<evidence type="ECO:0000313" key="1">
    <source>
        <dbReference type="Proteomes" id="UP000504621"/>
    </source>
</evidence>
<dbReference type="AlphaFoldDB" id="A0A6J0ZWS2"/>
<proteinExistence type="predicted"/>
<dbReference type="Proteomes" id="UP000504621">
    <property type="component" value="Unplaced"/>
</dbReference>